<dbReference type="InterPro" id="IPR013848">
    <property type="entry name" value="Methylthiotransferase_N"/>
</dbReference>
<sequence length="418" mass="48343">MKTFFIKTFGCKVNGCDSEEISSELICNGWDISCSPLGSDLIVFNSCAVTAESVRKCRQAIRKFKKCSPNSLIIVTGCAVKFLQNNNMEEIDFLLEKPQRKIFYKKILQFLNLKKRNKSAPDFLRKNDGFNHDFSIFSSKRTRAFLKVEDGCNNFCSYCIIPYVRGSVIKSKPLSEIEKEINALYLKNYREIVISGINLCAVGSDLDFNLMDVIDIVRKKFSRIRLGSLDPSYFIKNKEQLCALLERKEICPSFHLSLQSGSDEILSRMNRKYNVEDYMEITEKIKKKISCSTITTDLIVGFPGETEKNFEESLLIIKKLNFIKVNVFPFSARENTVAYSFENKIDAQTKNRRKKKAIELSEKISEKEIGKFKNKYFNVLFESKINNEIYTGYSENYIKMHKESQKDLCGEILRIRFC</sequence>
<keyword evidence="2" id="KW-0004">4Fe-4S</keyword>
<evidence type="ECO:0000313" key="10">
    <source>
        <dbReference type="EMBL" id="BED92111.1"/>
    </source>
</evidence>
<dbReference type="InterPro" id="IPR005839">
    <property type="entry name" value="Methylthiotransferase"/>
</dbReference>
<dbReference type="InterPro" id="IPR020612">
    <property type="entry name" value="Methylthiotransferase_CS"/>
</dbReference>
<dbReference type="SFLD" id="SFLDG01082">
    <property type="entry name" value="B12-binding_domain_containing"/>
    <property type="match status" value="1"/>
</dbReference>
<feature type="domain" description="MTTase N-terminal" evidence="8">
    <location>
        <begin position="2"/>
        <end position="113"/>
    </location>
</feature>
<reference evidence="10" key="1">
    <citation type="journal article" date="2023" name="ISME J.">
        <title>Emergence of putative energy parasites within Clostridia revealed by genome analysis of a novel endosymbiotic clade.</title>
        <authorList>
            <person name="Takahashi K."/>
            <person name="Kuwahara H."/>
            <person name="Horikawa Y."/>
            <person name="Izawa K."/>
            <person name="Kato D."/>
            <person name="Inagaki T."/>
            <person name="Yuki M."/>
            <person name="Ohkuma M."/>
            <person name="Hongoh Y."/>
        </authorList>
    </citation>
    <scope>NUCLEOTIDE SEQUENCE</scope>
    <source>
        <strain evidence="10">CfP3-15</strain>
    </source>
</reference>
<name>A0AA48KVN3_9FIRM</name>
<dbReference type="SMART" id="SM00729">
    <property type="entry name" value="Elp3"/>
    <property type="match status" value="1"/>
</dbReference>
<dbReference type="Pfam" id="PF04055">
    <property type="entry name" value="Radical_SAM"/>
    <property type="match status" value="1"/>
</dbReference>
<dbReference type="InterPro" id="IPR038135">
    <property type="entry name" value="Methylthiotransferase_N_sf"/>
</dbReference>
<accession>A0AA48KVN3</accession>
<dbReference type="NCBIfam" id="TIGR00089">
    <property type="entry name" value="MiaB/RimO family radical SAM methylthiotransferase"/>
    <property type="match status" value="1"/>
</dbReference>
<dbReference type="PROSITE" id="PS51918">
    <property type="entry name" value="RADICAL_SAM"/>
    <property type="match status" value="1"/>
</dbReference>
<keyword evidence="7" id="KW-0411">Iron-sulfur</keyword>
<keyword evidence="4" id="KW-0949">S-adenosyl-L-methionine</keyword>
<evidence type="ECO:0000256" key="6">
    <source>
        <dbReference type="ARBA" id="ARBA00023004"/>
    </source>
</evidence>
<evidence type="ECO:0000259" key="9">
    <source>
        <dbReference type="PROSITE" id="PS51918"/>
    </source>
</evidence>
<dbReference type="PANTHER" id="PTHR11918:SF45">
    <property type="entry name" value="THREONYLCARBAMOYLADENOSINE TRNA METHYLTHIOTRANSFERASE"/>
    <property type="match status" value="1"/>
</dbReference>
<dbReference type="GO" id="GO:0046872">
    <property type="term" value="F:metal ion binding"/>
    <property type="evidence" value="ECO:0007669"/>
    <property type="project" value="UniProtKB-KW"/>
</dbReference>
<feature type="domain" description="Radical SAM core" evidence="9">
    <location>
        <begin position="138"/>
        <end position="367"/>
    </location>
</feature>
<dbReference type="Proteomes" id="UP001337580">
    <property type="component" value="Chromosome"/>
</dbReference>
<keyword evidence="3" id="KW-0808">Transferase</keyword>
<evidence type="ECO:0000259" key="8">
    <source>
        <dbReference type="PROSITE" id="PS51449"/>
    </source>
</evidence>
<evidence type="ECO:0000256" key="2">
    <source>
        <dbReference type="ARBA" id="ARBA00022485"/>
    </source>
</evidence>
<dbReference type="KEGG" id="ips:CfP315_0697"/>
<dbReference type="EMBL" id="AP027924">
    <property type="protein sequence ID" value="BED92111.1"/>
    <property type="molecule type" value="Genomic_DNA"/>
</dbReference>
<proteinExistence type="predicted"/>
<dbReference type="SFLD" id="SFLDS00029">
    <property type="entry name" value="Radical_SAM"/>
    <property type="match status" value="1"/>
</dbReference>
<dbReference type="InterPro" id="IPR006638">
    <property type="entry name" value="Elp3/MiaA/NifB-like_rSAM"/>
</dbReference>
<evidence type="ECO:0000256" key="7">
    <source>
        <dbReference type="ARBA" id="ARBA00023014"/>
    </source>
</evidence>
<dbReference type="PROSITE" id="PS51449">
    <property type="entry name" value="MTTASE_N"/>
    <property type="match status" value="1"/>
</dbReference>
<dbReference type="CDD" id="cd01335">
    <property type="entry name" value="Radical_SAM"/>
    <property type="match status" value="1"/>
</dbReference>
<dbReference type="AlphaFoldDB" id="A0AA48KVN3"/>
<dbReference type="SUPFAM" id="SSF102114">
    <property type="entry name" value="Radical SAM enzymes"/>
    <property type="match status" value="1"/>
</dbReference>
<dbReference type="InterPro" id="IPR023404">
    <property type="entry name" value="rSAM_horseshoe"/>
</dbReference>
<evidence type="ECO:0000256" key="1">
    <source>
        <dbReference type="ARBA" id="ARBA00001966"/>
    </source>
</evidence>
<evidence type="ECO:0000256" key="4">
    <source>
        <dbReference type="ARBA" id="ARBA00022691"/>
    </source>
</evidence>
<evidence type="ECO:0000256" key="3">
    <source>
        <dbReference type="ARBA" id="ARBA00022679"/>
    </source>
</evidence>
<dbReference type="Pfam" id="PF00919">
    <property type="entry name" value="UPF0004"/>
    <property type="match status" value="1"/>
</dbReference>
<protein>
    <submittedName>
        <fullName evidence="10">tRNA (N(6)-L-threonylcarbamoyladenosine(37)-C(2) )-methylthiotransferase MtaB</fullName>
    </submittedName>
</protein>
<dbReference type="InterPro" id="IPR007197">
    <property type="entry name" value="rSAM"/>
</dbReference>
<dbReference type="PROSITE" id="PS01278">
    <property type="entry name" value="MTTASE_RADICAL"/>
    <property type="match status" value="1"/>
</dbReference>
<keyword evidence="5" id="KW-0479">Metal-binding</keyword>
<gene>
    <name evidence="10" type="ORF">CfP315_0697</name>
</gene>
<dbReference type="Gene3D" id="3.40.50.12160">
    <property type="entry name" value="Methylthiotransferase, N-terminal domain"/>
    <property type="match status" value="1"/>
</dbReference>
<comment type="cofactor">
    <cofactor evidence="1">
        <name>[4Fe-4S] cluster</name>
        <dbReference type="ChEBI" id="CHEBI:49883"/>
    </cofactor>
</comment>
<organism evidence="10">
    <name type="scientific">Candidatus Improbicoccus pseudotrichonymphae</name>
    <dbReference type="NCBI Taxonomy" id="3033792"/>
    <lineage>
        <taxon>Bacteria</taxon>
        <taxon>Bacillati</taxon>
        <taxon>Bacillota</taxon>
        <taxon>Clostridia</taxon>
        <taxon>Candidatus Improbicoccus</taxon>
    </lineage>
</organism>
<dbReference type="GO" id="GO:0035598">
    <property type="term" value="F:tRNA (N(6)-L-threonylcarbamoyladenosine(37)-C(2))-methylthiotransferase activity"/>
    <property type="evidence" value="ECO:0007669"/>
    <property type="project" value="TreeGrafter"/>
</dbReference>
<evidence type="ECO:0000256" key="5">
    <source>
        <dbReference type="ARBA" id="ARBA00022723"/>
    </source>
</evidence>
<dbReference type="GO" id="GO:0051539">
    <property type="term" value="F:4 iron, 4 sulfur cluster binding"/>
    <property type="evidence" value="ECO:0007669"/>
    <property type="project" value="UniProtKB-KW"/>
</dbReference>
<dbReference type="Gene3D" id="3.80.30.20">
    <property type="entry name" value="tm_1862 like domain"/>
    <property type="match status" value="1"/>
</dbReference>
<dbReference type="InterPro" id="IPR058240">
    <property type="entry name" value="rSAM_sf"/>
</dbReference>
<keyword evidence="6" id="KW-0408">Iron</keyword>
<dbReference type="PANTHER" id="PTHR11918">
    <property type="entry name" value="RADICAL SAM PROTEINS"/>
    <property type="match status" value="1"/>
</dbReference>